<organism evidence="2 3">
    <name type="scientific">Arthrobacter humicola</name>
    <dbReference type="NCBI Taxonomy" id="409291"/>
    <lineage>
        <taxon>Bacteria</taxon>
        <taxon>Bacillati</taxon>
        <taxon>Actinomycetota</taxon>
        <taxon>Actinomycetes</taxon>
        <taxon>Micrococcales</taxon>
        <taxon>Micrococcaceae</taxon>
        <taxon>Arthrobacter</taxon>
    </lineage>
</organism>
<reference evidence="3" key="1">
    <citation type="journal article" date="2019" name="Int. J. Syst. Evol. Microbiol.">
        <title>The Global Catalogue of Microorganisms (GCM) 10K type strain sequencing project: providing services to taxonomists for standard genome sequencing and annotation.</title>
        <authorList>
            <consortium name="The Broad Institute Genomics Platform"/>
            <consortium name="The Broad Institute Genome Sequencing Center for Infectious Disease"/>
            <person name="Wu L."/>
            <person name="Ma J."/>
        </authorList>
    </citation>
    <scope>NUCLEOTIDE SEQUENCE [LARGE SCALE GENOMIC DNA]</scope>
    <source>
        <strain evidence="3">JCM 15921</strain>
    </source>
</reference>
<evidence type="ECO:0000259" key="1">
    <source>
        <dbReference type="Pfam" id="PF06250"/>
    </source>
</evidence>
<evidence type="ECO:0000313" key="3">
    <source>
        <dbReference type="Proteomes" id="UP001500102"/>
    </source>
</evidence>
<evidence type="ECO:0000313" key="2">
    <source>
        <dbReference type="EMBL" id="GAA2134560.1"/>
    </source>
</evidence>
<dbReference type="EMBL" id="BAAAQB010000026">
    <property type="protein sequence ID" value="GAA2134560.1"/>
    <property type="molecule type" value="Genomic_DNA"/>
</dbReference>
<sequence length="115" mass="12518">MLSTGYVVIELKMGKLQPEYAGKVNFYVPLVDDGLRRQHHSETIGILICGIKNVRSVRYSLGRSTPPMGVASYTYDKIPQTELQALPSEGHLVAALKWAEPDADADAFAGEVQGA</sequence>
<gene>
    <name evidence="2" type="ORF">GCM10009825_18290</name>
</gene>
<proteinExistence type="predicted"/>
<name>A0ABP5KM39_9MICC</name>
<protein>
    <recommendedName>
        <fullName evidence="1">YhcG PDDEXK nuclease domain-containing protein</fullName>
    </recommendedName>
</protein>
<dbReference type="Pfam" id="PF06250">
    <property type="entry name" value="YhcG_C"/>
    <property type="match status" value="1"/>
</dbReference>
<dbReference type="PANTHER" id="PTHR30547:SF0">
    <property type="entry name" value="BLR8175 PROTEIN"/>
    <property type="match status" value="1"/>
</dbReference>
<dbReference type="InterPro" id="IPR009362">
    <property type="entry name" value="YhcG_C"/>
</dbReference>
<accession>A0ABP5KM39</accession>
<keyword evidence="3" id="KW-1185">Reference proteome</keyword>
<dbReference type="InterPro" id="IPR053148">
    <property type="entry name" value="PD-DEXK-like_domain"/>
</dbReference>
<feature type="domain" description="YhcG PDDEXK nuclease" evidence="1">
    <location>
        <begin position="5"/>
        <end position="80"/>
    </location>
</feature>
<comment type="caution">
    <text evidence="2">The sequence shown here is derived from an EMBL/GenBank/DDBJ whole genome shotgun (WGS) entry which is preliminary data.</text>
</comment>
<dbReference type="Proteomes" id="UP001500102">
    <property type="component" value="Unassembled WGS sequence"/>
</dbReference>
<dbReference type="PANTHER" id="PTHR30547">
    <property type="entry name" value="UNCHARACTERIZED PROTEIN YHCG-RELATED"/>
    <property type="match status" value="1"/>
</dbReference>